<dbReference type="PANTHER" id="PTHR11728:SF1">
    <property type="entry name" value="GLYCEROL-3-PHOSPHATE DEHYDROGENASE [NAD(+)] 2, CHLOROPLASTIC"/>
    <property type="match status" value="1"/>
</dbReference>
<dbReference type="Gene3D" id="3.40.50.720">
    <property type="entry name" value="NAD(P)-binding Rossmann-like Domain"/>
    <property type="match status" value="1"/>
</dbReference>
<dbReference type="FunFam" id="3.40.50.720:FF:000019">
    <property type="entry name" value="Glycerol-3-phosphate dehydrogenase [NAD(P)+]"/>
    <property type="match status" value="1"/>
</dbReference>
<dbReference type="InterPro" id="IPR006109">
    <property type="entry name" value="G3P_DH_NAD-dep_C"/>
</dbReference>
<feature type="domain" description="Glycerol-3-phosphate dehydrogenase NAD-dependent N-terminal" evidence="4">
    <location>
        <begin position="4"/>
        <end position="159"/>
    </location>
</feature>
<keyword evidence="2" id="KW-0560">Oxidoreductase</keyword>
<dbReference type="Gene3D" id="1.10.1040.10">
    <property type="entry name" value="N-(1-d-carboxylethyl)-l-norvaline Dehydrogenase, domain 2"/>
    <property type="match status" value="1"/>
</dbReference>
<dbReference type="GO" id="GO:0046168">
    <property type="term" value="P:glycerol-3-phosphate catabolic process"/>
    <property type="evidence" value="ECO:0007669"/>
    <property type="project" value="InterPro"/>
</dbReference>
<proteinExistence type="inferred from homology"/>
<keyword evidence="3" id="KW-0520">NAD</keyword>
<dbReference type="GO" id="GO:0047952">
    <property type="term" value="F:glycerol-3-phosphate dehydrogenase [NAD(P)+] activity"/>
    <property type="evidence" value="ECO:0007669"/>
    <property type="project" value="TreeGrafter"/>
</dbReference>
<dbReference type="SUPFAM" id="SSF48179">
    <property type="entry name" value="6-phosphogluconate dehydrogenase C-terminal domain-like"/>
    <property type="match status" value="1"/>
</dbReference>
<dbReference type="Pfam" id="PF07479">
    <property type="entry name" value="NAD_Gly3P_dh_C"/>
    <property type="match status" value="1"/>
</dbReference>
<evidence type="ECO:0000256" key="2">
    <source>
        <dbReference type="ARBA" id="ARBA00023002"/>
    </source>
</evidence>
<reference evidence="6" key="1">
    <citation type="submission" date="2018-05" db="EMBL/GenBank/DDBJ databases">
        <authorList>
            <person name="Lanie J.A."/>
            <person name="Ng W.-L."/>
            <person name="Kazmierczak K.M."/>
            <person name="Andrzejewski T.M."/>
            <person name="Davidsen T.M."/>
            <person name="Wayne K.J."/>
            <person name="Tettelin H."/>
            <person name="Glass J.I."/>
            <person name="Rusch D."/>
            <person name="Podicherti R."/>
            <person name="Tsui H.-C.T."/>
            <person name="Winkler M.E."/>
        </authorList>
    </citation>
    <scope>NUCLEOTIDE SEQUENCE</scope>
</reference>
<evidence type="ECO:0000256" key="3">
    <source>
        <dbReference type="ARBA" id="ARBA00023027"/>
    </source>
</evidence>
<accession>A0A383AGZ5</accession>
<organism evidence="6">
    <name type="scientific">marine metagenome</name>
    <dbReference type="NCBI Taxonomy" id="408172"/>
    <lineage>
        <taxon>unclassified sequences</taxon>
        <taxon>metagenomes</taxon>
        <taxon>ecological metagenomes</taxon>
    </lineage>
</organism>
<gene>
    <name evidence="6" type="ORF">METZ01_LOCUS459788</name>
</gene>
<comment type="similarity">
    <text evidence="1">Belongs to the NAD-dependent glycerol-3-phosphate dehydrogenase family.</text>
</comment>
<evidence type="ECO:0000256" key="1">
    <source>
        <dbReference type="ARBA" id="ARBA00011009"/>
    </source>
</evidence>
<dbReference type="InterPro" id="IPR006168">
    <property type="entry name" value="G3P_DH_NAD-dep"/>
</dbReference>
<dbReference type="InterPro" id="IPR013328">
    <property type="entry name" value="6PGD_dom2"/>
</dbReference>
<dbReference type="GO" id="GO:0005829">
    <property type="term" value="C:cytosol"/>
    <property type="evidence" value="ECO:0007669"/>
    <property type="project" value="TreeGrafter"/>
</dbReference>
<dbReference type="SUPFAM" id="SSF51735">
    <property type="entry name" value="NAD(P)-binding Rossmann-fold domains"/>
    <property type="match status" value="1"/>
</dbReference>
<evidence type="ECO:0000259" key="5">
    <source>
        <dbReference type="Pfam" id="PF07479"/>
    </source>
</evidence>
<feature type="domain" description="Glycerol-3-phosphate dehydrogenase NAD-dependent C-terminal" evidence="5">
    <location>
        <begin position="179"/>
        <end position="202"/>
    </location>
</feature>
<dbReference type="GO" id="GO:0051287">
    <property type="term" value="F:NAD binding"/>
    <property type="evidence" value="ECO:0007669"/>
    <property type="project" value="InterPro"/>
</dbReference>
<sequence>MVDKVSFLGCGSWGAALGSILVDKGVQVNFWHRDSHIIEKMTKSRTHYLLPSVTFPDSVDFFSNIDYSIENINTIVIAVPSQHVREVLSRVKTKINETTHIINIAKGIENHSLMTMSEVINDVLNNQVKIITLSGPSHAEEVVDRNPTAVVSASEDISLAKYVQDLFSTNKFRVYTNNDIKGVEIGGSAKNVIAIAAGFCDG</sequence>
<feature type="non-terminal residue" evidence="6">
    <location>
        <position position="202"/>
    </location>
</feature>
<dbReference type="PRINTS" id="PR00077">
    <property type="entry name" value="GPDHDRGNASE"/>
</dbReference>
<evidence type="ECO:0000313" key="6">
    <source>
        <dbReference type="EMBL" id="SVE06934.1"/>
    </source>
</evidence>
<evidence type="ECO:0000259" key="4">
    <source>
        <dbReference type="Pfam" id="PF01210"/>
    </source>
</evidence>
<dbReference type="InterPro" id="IPR036291">
    <property type="entry name" value="NAD(P)-bd_dom_sf"/>
</dbReference>
<dbReference type="GO" id="GO:0005975">
    <property type="term" value="P:carbohydrate metabolic process"/>
    <property type="evidence" value="ECO:0007669"/>
    <property type="project" value="InterPro"/>
</dbReference>
<dbReference type="InterPro" id="IPR008927">
    <property type="entry name" value="6-PGluconate_DH-like_C_sf"/>
</dbReference>
<dbReference type="EMBL" id="UINC01192010">
    <property type="protein sequence ID" value="SVE06934.1"/>
    <property type="molecule type" value="Genomic_DNA"/>
</dbReference>
<dbReference type="InterPro" id="IPR011128">
    <property type="entry name" value="G3P_DH_NAD-dep_N"/>
</dbReference>
<evidence type="ECO:0008006" key="7">
    <source>
        <dbReference type="Google" id="ProtNLM"/>
    </source>
</evidence>
<dbReference type="AlphaFoldDB" id="A0A383AGZ5"/>
<dbReference type="PANTHER" id="PTHR11728">
    <property type="entry name" value="GLYCEROL-3-PHOSPHATE DEHYDROGENASE"/>
    <property type="match status" value="1"/>
</dbReference>
<dbReference type="Pfam" id="PF01210">
    <property type="entry name" value="NAD_Gly3P_dh_N"/>
    <property type="match status" value="1"/>
</dbReference>
<protein>
    <recommendedName>
        <fullName evidence="7">Glycerol-3-phosphate dehydrogenase NAD-dependent N-terminal domain-containing protein</fullName>
    </recommendedName>
</protein>
<name>A0A383AGZ5_9ZZZZ</name>